<protein>
    <recommendedName>
        <fullName evidence="1">DUF5680 domain-containing protein</fullName>
    </recommendedName>
</protein>
<gene>
    <name evidence="2" type="ORF">KC678_04795</name>
</gene>
<accession>A0A955L298</accession>
<dbReference type="InterPro" id="IPR043735">
    <property type="entry name" value="DUF5680"/>
</dbReference>
<reference evidence="2" key="1">
    <citation type="submission" date="2020-04" db="EMBL/GenBank/DDBJ databases">
        <authorList>
            <person name="Zhang T."/>
        </authorList>
    </citation>
    <scope>NUCLEOTIDE SEQUENCE</scope>
    <source>
        <strain evidence="2">HKST-UBA13</strain>
    </source>
</reference>
<evidence type="ECO:0000259" key="1">
    <source>
        <dbReference type="Pfam" id="PF18931"/>
    </source>
</evidence>
<feature type="domain" description="DUF5680" evidence="1">
    <location>
        <begin position="99"/>
        <end position="146"/>
    </location>
</feature>
<evidence type="ECO:0000313" key="3">
    <source>
        <dbReference type="Proteomes" id="UP000775877"/>
    </source>
</evidence>
<dbReference type="EMBL" id="JAGQLJ010000131">
    <property type="protein sequence ID" value="MCA9381557.1"/>
    <property type="molecule type" value="Genomic_DNA"/>
</dbReference>
<evidence type="ECO:0000313" key="2">
    <source>
        <dbReference type="EMBL" id="MCA9381557.1"/>
    </source>
</evidence>
<name>A0A955L298_9BACT</name>
<dbReference type="Pfam" id="PF18931">
    <property type="entry name" value="DUF5680"/>
    <property type="match status" value="1"/>
</dbReference>
<organism evidence="2 3">
    <name type="scientific">Candidatus Dojkabacteria bacterium</name>
    <dbReference type="NCBI Taxonomy" id="2099670"/>
    <lineage>
        <taxon>Bacteria</taxon>
        <taxon>Candidatus Dojkabacteria</taxon>
    </lineage>
</organism>
<comment type="caution">
    <text evidence="2">The sequence shown here is derived from an EMBL/GenBank/DDBJ whole genome shotgun (WGS) entry which is preliminary data.</text>
</comment>
<proteinExistence type="predicted"/>
<sequence>MEYTIENPQIPFSLSELTNFIDEASLNSYATESVEARTPETDGYKVLKYENGDWEYEDKYTGYARSWGSETVKYKGEIVWKVVYGGGMIEEIPEGVFAHRGPEHFEEGKWHYSSKTHGDITYFHGDEEISFEGKVVFFHRFIGGLVIANS</sequence>
<dbReference type="Proteomes" id="UP000775877">
    <property type="component" value="Unassembled WGS sequence"/>
</dbReference>
<reference evidence="2" key="2">
    <citation type="journal article" date="2021" name="Microbiome">
        <title>Successional dynamics and alternative stable states in a saline activated sludge microbial community over 9 years.</title>
        <authorList>
            <person name="Wang Y."/>
            <person name="Ye J."/>
            <person name="Ju F."/>
            <person name="Liu L."/>
            <person name="Boyd J.A."/>
            <person name="Deng Y."/>
            <person name="Parks D.H."/>
            <person name="Jiang X."/>
            <person name="Yin X."/>
            <person name="Woodcroft B.J."/>
            <person name="Tyson G.W."/>
            <person name="Hugenholtz P."/>
            <person name="Polz M.F."/>
            <person name="Zhang T."/>
        </authorList>
    </citation>
    <scope>NUCLEOTIDE SEQUENCE</scope>
    <source>
        <strain evidence="2">HKST-UBA13</strain>
    </source>
</reference>
<dbReference type="AlphaFoldDB" id="A0A955L298"/>